<dbReference type="SUPFAM" id="SSF46785">
    <property type="entry name" value="Winged helix' DNA-binding domain"/>
    <property type="match status" value="1"/>
</dbReference>
<dbReference type="InterPro" id="IPR036390">
    <property type="entry name" value="WH_DNA-bd_sf"/>
</dbReference>
<feature type="region of interest" description="Disordered" evidence="1">
    <location>
        <begin position="53"/>
        <end position="72"/>
    </location>
</feature>
<feature type="compositionally biased region" description="Basic and acidic residues" evidence="1">
    <location>
        <begin position="53"/>
        <end position="62"/>
    </location>
</feature>
<dbReference type="Pfam" id="PF13936">
    <property type="entry name" value="HTH_38"/>
    <property type="match status" value="1"/>
</dbReference>
<gene>
    <name evidence="4" type="ORF">SAMN04489732_125104</name>
</gene>
<evidence type="ECO:0000313" key="5">
    <source>
        <dbReference type="Proteomes" id="UP000198582"/>
    </source>
</evidence>
<dbReference type="Pfam" id="PF12802">
    <property type="entry name" value="MarR_2"/>
    <property type="match status" value="1"/>
</dbReference>
<dbReference type="InterPro" id="IPR000835">
    <property type="entry name" value="HTH_MarR-typ"/>
</dbReference>
<protein>
    <submittedName>
        <fullName evidence="4">MarR family protein</fullName>
    </submittedName>
</protein>
<dbReference type="Gene3D" id="1.10.10.10">
    <property type="entry name" value="Winged helix-like DNA-binding domain superfamily/Winged helix DNA-binding domain"/>
    <property type="match status" value="1"/>
</dbReference>
<dbReference type="InterPro" id="IPR025246">
    <property type="entry name" value="IS30-like_HTH"/>
</dbReference>
<keyword evidence="5" id="KW-1185">Reference proteome</keyword>
<evidence type="ECO:0000313" key="4">
    <source>
        <dbReference type="EMBL" id="SEP53266.1"/>
    </source>
</evidence>
<sequence length="222" mass="23911">MPGSRLTEDDRRAVAAGLAAGSTYAEIARRLGRPTSTVSREVLRNGGPDAYRAERAHEATRERGRRVPAGPPAVAGFEEQFATMMVHTGLPRMPARVLAALLTRDESGLPAADLVRHLGVSPASVSKAVGYLERLQLLTRARGRPERYFVDDDVWYRASRGAVEVCEAWAATGHYGAGLLGGTPAGRRLAGMAGYFDHVGADLARAAEHWRHVFTRPGEQGS</sequence>
<feature type="domain" description="Transposase IS30-like HTH" evidence="3">
    <location>
        <begin position="3"/>
        <end position="45"/>
    </location>
</feature>
<dbReference type="STRING" id="394193.SAMN04489732_125104"/>
<dbReference type="InterPro" id="IPR051917">
    <property type="entry name" value="Transposase-Integrase"/>
</dbReference>
<dbReference type="GO" id="GO:0003700">
    <property type="term" value="F:DNA-binding transcription factor activity"/>
    <property type="evidence" value="ECO:0007669"/>
    <property type="project" value="InterPro"/>
</dbReference>
<dbReference type="InterPro" id="IPR036388">
    <property type="entry name" value="WH-like_DNA-bd_sf"/>
</dbReference>
<name>A0A1H8YM92_9PSEU</name>
<dbReference type="OrthoDB" id="4823987at2"/>
<dbReference type="AlphaFoldDB" id="A0A1H8YM92"/>
<dbReference type="RefSeq" id="WP_091627814.1">
    <property type="nucleotide sequence ID" value="NZ_FOEF01000025.1"/>
</dbReference>
<dbReference type="GO" id="GO:0004803">
    <property type="term" value="F:transposase activity"/>
    <property type="evidence" value="ECO:0007669"/>
    <property type="project" value="TreeGrafter"/>
</dbReference>
<dbReference type="EMBL" id="FOEF01000025">
    <property type="protein sequence ID" value="SEP53266.1"/>
    <property type="molecule type" value="Genomic_DNA"/>
</dbReference>
<evidence type="ECO:0000256" key="1">
    <source>
        <dbReference type="SAM" id="MobiDB-lite"/>
    </source>
</evidence>
<organism evidence="4 5">
    <name type="scientific">Amycolatopsis saalfeldensis</name>
    <dbReference type="NCBI Taxonomy" id="394193"/>
    <lineage>
        <taxon>Bacteria</taxon>
        <taxon>Bacillati</taxon>
        <taxon>Actinomycetota</taxon>
        <taxon>Actinomycetes</taxon>
        <taxon>Pseudonocardiales</taxon>
        <taxon>Pseudonocardiaceae</taxon>
        <taxon>Amycolatopsis</taxon>
    </lineage>
</organism>
<dbReference type="CDD" id="cd00090">
    <property type="entry name" value="HTH_ARSR"/>
    <property type="match status" value="1"/>
</dbReference>
<dbReference type="GO" id="GO:0032196">
    <property type="term" value="P:transposition"/>
    <property type="evidence" value="ECO:0007669"/>
    <property type="project" value="TreeGrafter"/>
</dbReference>
<reference evidence="4 5" key="1">
    <citation type="submission" date="2016-10" db="EMBL/GenBank/DDBJ databases">
        <authorList>
            <person name="de Groot N.N."/>
        </authorList>
    </citation>
    <scope>NUCLEOTIDE SEQUENCE [LARGE SCALE GENOMIC DNA]</scope>
    <source>
        <strain evidence="4 5">DSM 44993</strain>
    </source>
</reference>
<dbReference type="GO" id="GO:0005829">
    <property type="term" value="C:cytosol"/>
    <property type="evidence" value="ECO:0007669"/>
    <property type="project" value="TreeGrafter"/>
</dbReference>
<dbReference type="PANTHER" id="PTHR10948">
    <property type="entry name" value="TRANSPOSASE"/>
    <property type="match status" value="1"/>
</dbReference>
<feature type="domain" description="HTH marR-type" evidence="2">
    <location>
        <begin position="89"/>
        <end position="142"/>
    </location>
</feature>
<dbReference type="PANTHER" id="PTHR10948:SF23">
    <property type="entry name" value="TRANSPOSASE INSI FOR INSERTION SEQUENCE ELEMENT IS30A-RELATED"/>
    <property type="match status" value="1"/>
</dbReference>
<dbReference type="Proteomes" id="UP000198582">
    <property type="component" value="Unassembled WGS sequence"/>
</dbReference>
<accession>A0A1H8YM92</accession>
<evidence type="ECO:0000259" key="3">
    <source>
        <dbReference type="Pfam" id="PF13936"/>
    </source>
</evidence>
<dbReference type="InterPro" id="IPR011991">
    <property type="entry name" value="ArsR-like_HTH"/>
</dbReference>
<proteinExistence type="predicted"/>
<evidence type="ECO:0000259" key="2">
    <source>
        <dbReference type="Pfam" id="PF12802"/>
    </source>
</evidence>